<dbReference type="EMBL" id="HG934468">
    <property type="protein sequence ID" value="CDN30701.1"/>
    <property type="molecule type" value="Genomic_DNA"/>
</dbReference>
<name>A0A060R6J8_9BACT</name>
<protein>
    <submittedName>
        <fullName evidence="1">Putative DNA methylase</fullName>
    </submittedName>
</protein>
<dbReference type="KEGG" id="rbc:BN938_0596"/>
<proteinExistence type="predicted"/>
<keyword evidence="2" id="KW-1185">Reference proteome</keyword>
<dbReference type="HOGENOM" id="CLU_1883417_0_0_10"/>
<dbReference type="InterPro" id="IPR052933">
    <property type="entry name" value="DNA_Protect_Modify"/>
</dbReference>
<dbReference type="GO" id="GO:0032259">
    <property type="term" value="P:methylation"/>
    <property type="evidence" value="ECO:0007669"/>
    <property type="project" value="UniProtKB-KW"/>
</dbReference>
<dbReference type="eggNOG" id="COG0827">
    <property type="taxonomic scope" value="Bacteria"/>
</dbReference>
<keyword evidence="1" id="KW-0489">Methyltransferase</keyword>
<keyword evidence="1" id="KW-0808">Transferase</keyword>
<sequence length="135" mass="15242">MAFNRKAKLRDNIEAIRTLFTLEKERRAATPEERETLSRYCGFGGLKCILNPASGVMDSVQWAKSDLELFPMTAELHRVIRENSQDEKEYKRYFDSLKSSVLTAFYTPKEVVSALADALSHSGITPQRLIDPSAG</sequence>
<dbReference type="PATRIC" id="fig|1433126.3.peg.593"/>
<evidence type="ECO:0000313" key="1">
    <source>
        <dbReference type="EMBL" id="CDN30701.1"/>
    </source>
</evidence>
<evidence type="ECO:0000313" key="2">
    <source>
        <dbReference type="Proteomes" id="UP000027616"/>
    </source>
</evidence>
<dbReference type="PANTHER" id="PTHR41313:SF1">
    <property type="entry name" value="DNA METHYLASE ADENINE-SPECIFIC DOMAIN-CONTAINING PROTEIN"/>
    <property type="match status" value="1"/>
</dbReference>
<dbReference type="Proteomes" id="UP000027616">
    <property type="component" value="Chromosome I"/>
</dbReference>
<reference evidence="1 2" key="1">
    <citation type="journal article" date="2015" name="Genome Announc.">
        <title>Complete Genome Sequence of the Novel Leech Symbiont Mucinivorans hirudinis M3T.</title>
        <authorList>
            <person name="Nelson M.C."/>
            <person name="Bomar L."/>
            <person name="Graf J."/>
        </authorList>
    </citation>
    <scope>NUCLEOTIDE SEQUENCE [LARGE SCALE GENOMIC DNA]</scope>
    <source>
        <strain evidence="2">M3</strain>
    </source>
</reference>
<accession>A0A060R6J8</accession>
<dbReference type="PANTHER" id="PTHR41313">
    <property type="entry name" value="ADENINE-SPECIFIC METHYLTRANSFERASE"/>
    <property type="match status" value="1"/>
</dbReference>
<dbReference type="AlphaFoldDB" id="A0A060R6J8"/>
<dbReference type="GO" id="GO:0008168">
    <property type="term" value="F:methyltransferase activity"/>
    <property type="evidence" value="ECO:0007669"/>
    <property type="project" value="UniProtKB-KW"/>
</dbReference>
<gene>
    <name evidence="1" type="ORF">BN938_0596</name>
</gene>
<organism evidence="1 2">
    <name type="scientific">Mucinivorans hirudinis</name>
    <dbReference type="NCBI Taxonomy" id="1433126"/>
    <lineage>
        <taxon>Bacteria</taxon>
        <taxon>Pseudomonadati</taxon>
        <taxon>Bacteroidota</taxon>
        <taxon>Bacteroidia</taxon>
        <taxon>Bacteroidales</taxon>
        <taxon>Rikenellaceae</taxon>
        <taxon>Mucinivorans</taxon>
    </lineage>
</organism>